<evidence type="ECO:0000313" key="3">
    <source>
        <dbReference type="Proteomes" id="UP001642360"/>
    </source>
</evidence>
<dbReference type="Proteomes" id="UP001642360">
    <property type="component" value="Unassembled WGS sequence"/>
</dbReference>
<keyword evidence="3" id="KW-1185">Reference proteome</keyword>
<organism evidence="2 3">
    <name type="scientific">Ilex paraguariensis</name>
    <name type="common">yerba mate</name>
    <dbReference type="NCBI Taxonomy" id="185542"/>
    <lineage>
        <taxon>Eukaryota</taxon>
        <taxon>Viridiplantae</taxon>
        <taxon>Streptophyta</taxon>
        <taxon>Embryophyta</taxon>
        <taxon>Tracheophyta</taxon>
        <taxon>Spermatophyta</taxon>
        <taxon>Magnoliopsida</taxon>
        <taxon>eudicotyledons</taxon>
        <taxon>Gunneridae</taxon>
        <taxon>Pentapetalae</taxon>
        <taxon>asterids</taxon>
        <taxon>campanulids</taxon>
        <taxon>Aquifoliales</taxon>
        <taxon>Aquifoliaceae</taxon>
        <taxon>Ilex</taxon>
    </lineage>
</organism>
<gene>
    <name evidence="2" type="ORF">ILEXP_LOCUS40201</name>
</gene>
<name>A0ABC8TNE0_9AQUA</name>
<protein>
    <submittedName>
        <fullName evidence="2">Uncharacterized protein</fullName>
    </submittedName>
</protein>
<feature type="non-terminal residue" evidence="2">
    <location>
        <position position="1"/>
    </location>
</feature>
<reference evidence="2 3" key="1">
    <citation type="submission" date="2024-02" db="EMBL/GenBank/DDBJ databases">
        <authorList>
            <person name="Vignale AGUSTIN F."/>
            <person name="Sosa J E."/>
            <person name="Modenutti C."/>
        </authorList>
    </citation>
    <scope>NUCLEOTIDE SEQUENCE [LARGE SCALE GENOMIC DNA]</scope>
</reference>
<comment type="caution">
    <text evidence="2">The sequence shown here is derived from an EMBL/GenBank/DDBJ whole genome shotgun (WGS) entry which is preliminary data.</text>
</comment>
<proteinExistence type="predicted"/>
<dbReference type="AlphaFoldDB" id="A0ABC8TNE0"/>
<feature type="region of interest" description="Disordered" evidence="1">
    <location>
        <begin position="1"/>
        <end position="59"/>
    </location>
</feature>
<evidence type="ECO:0000313" key="2">
    <source>
        <dbReference type="EMBL" id="CAK9170703.1"/>
    </source>
</evidence>
<feature type="compositionally biased region" description="Polar residues" evidence="1">
    <location>
        <begin position="45"/>
        <end position="59"/>
    </location>
</feature>
<sequence>AAEVAAKDAGALQVTSQAPPTEDAAGTLVPSVDSAPSPFDAMPPTNANLVPSNTKASSA</sequence>
<evidence type="ECO:0000256" key="1">
    <source>
        <dbReference type="SAM" id="MobiDB-lite"/>
    </source>
</evidence>
<accession>A0ABC8TNE0</accession>
<dbReference type="EMBL" id="CAUOFW020005553">
    <property type="protein sequence ID" value="CAK9170703.1"/>
    <property type="molecule type" value="Genomic_DNA"/>
</dbReference>